<proteinExistence type="predicted"/>
<dbReference type="PANTHER" id="PTHR38409:SF1">
    <property type="entry name" value="MITOCHONDRIAL ADAPTER PROTEIN MCP1"/>
    <property type="match status" value="1"/>
</dbReference>
<dbReference type="InterPro" id="IPR034804">
    <property type="entry name" value="SQR/QFR_C/D"/>
</dbReference>
<reference evidence="1 2" key="1">
    <citation type="journal article" date="2015" name="Genome Biol. Evol.">
        <title>Phylogenomic analyses indicate that early fungi evolved digesting cell walls of algal ancestors of land plants.</title>
        <authorList>
            <person name="Chang Y."/>
            <person name="Wang S."/>
            <person name="Sekimoto S."/>
            <person name="Aerts A.L."/>
            <person name="Choi C."/>
            <person name="Clum A."/>
            <person name="LaButti K.M."/>
            <person name="Lindquist E.A."/>
            <person name="Yee Ngan C."/>
            <person name="Ohm R.A."/>
            <person name="Salamov A.A."/>
            <person name="Grigoriev I.V."/>
            <person name="Spatafora J.W."/>
            <person name="Berbee M.L."/>
        </authorList>
    </citation>
    <scope>NUCLEOTIDE SEQUENCE [LARGE SCALE GENOMIC DNA]</scope>
    <source>
        <strain evidence="1 2">JEL478</strain>
    </source>
</reference>
<dbReference type="EMBL" id="KQ965760">
    <property type="protein sequence ID" value="KXS15758.1"/>
    <property type="molecule type" value="Genomic_DNA"/>
</dbReference>
<dbReference type="PANTHER" id="PTHR38409">
    <property type="entry name" value="MDM10-COMPLEMENTING PROTEIN 1"/>
    <property type="match status" value="1"/>
</dbReference>
<dbReference type="Proteomes" id="UP000070544">
    <property type="component" value="Unassembled WGS sequence"/>
</dbReference>
<dbReference type="InterPro" id="IPR039960">
    <property type="entry name" value="MCP1"/>
</dbReference>
<organism evidence="1 2">
    <name type="scientific">Gonapodya prolifera (strain JEL478)</name>
    <name type="common">Monoblepharis prolifera</name>
    <dbReference type="NCBI Taxonomy" id="1344416"/>
    <lineage>
        <taxon>Eukaryota</taxon>
        <taxon>Fungi</taxon>
        <taxon>Fungi incertae sedis</taxon>
        <taxon>Chytridiomycota</taxon>
        <taxon>Chytridiomycota incertae sedis</taxon>
        <taxon>Monoblepharidomycetes</taxon>
        <taxon>Monoblepharidales</taxon>
        <taxon>Gonapodyaceae</taxon>
        <taxon>Gonapodya</taxon>
    </lineage>
</organism>
<protein>
    <recommendedName>
        <fullName evidence="3">Mitochondrial adapter protein MCP1 transmembrane domain-containing protein</fullName>
    </recommendedName>
</protein>
<name>A0A139AG76_GONPJ</name>
<evidence type="ECO:0008006" key="3">
    <source>
        <dbReference type="Google" id="ProtNLM"/>
    </source>
</evidence>
<accession>A0A139AG76</accession>
<sequence length="277" mass="29450">MSAPPAPDSPTPSPVNVDALLARIQAASGLAFASFSVIHLSSWILLHSGSFDTADAALRVFRLYYQHPLVEPVVVGGSLLVHVGSSLARIARRQTSAASRKSVTFEPAEEDIAQEPTATTSLSPVTLDKSYHRYAGWILALQVPIHVTATRINPLKILGAQASAKVIGAHFASFPTVVYPVGFRVYYALLATSGLYHTVAGIGYALKTLRLLPPSTTDAAAAAVIAPSDETSLRIRRWVLLGLGLSTVAALSGVYYEVRFSEEQVRVFGVLNGAKTA</sequence>
<dbReference type="AlphaFoldDB" id="A0A139AG76"/>
<dbReference type="GO" id="GO:0055088">
    <property type="term" value="P:lipid homeostasis"/>
    <property type="evidence" value="ECO:0007669"/>
    <property type="project" value="InterPro"/>
</dbReference>
<evidence type="ECO:0000313" key="2">
    <source>
        <dbReference type="Proteomes" id="UP000070544"/>
    </source>
</evidence>
<keyword evidence="2" id="KW-1185">Reference proteome</keyword>
<dbReference type="SUPFAM" id="SSF81343">
    <property type="entry name" value="Fumarate reductase respiratory complex transmembrane subunits"/>
    <property type="match status" value="1"/>
</dbReference>
<dbReference type="GO" id="GO:0016020">
    <property type="term" value="C:membrane"/>
    <property type="evidence" value="ECO:0007669"/>
    <property type="project" value="InterPro"/>
</dbReference>
<evidence type="ECO:0000313" key="1">
    <source>
        <dbReference type="EMBL" id="KXS15758.1"/>
    </source>
</evidence>
<gene>
    <name evidence="1" type="ORF">M427DRAFT_56583</name>
</gene>
<dbReference type="OrthoDB" id="10259513at2759"/>